<dbReference type="EMBL" id="JTDY01000125">
    <property type="protein sequence ID" value="KOB78723.1"/>
    <property type="molecule type" value="Genomic_DNA"/>
</dbReference>
<comment type="caution">
    <text evidence="1">The sequence shown here is derived from an EMBL/GenBank/DDBJ whole genome shotgun (WGS) entry which is preliminary data.</text>
</comment>
<reference evidence="1 2" key="1">
    <citation type="journal article" date="2015" name="Genome Biol. Evol.">
        <title>The genome of winter moth (Operophtera brumata) provides a genomic perspective on sexual dimorphism and phenology.</title>
        <authorList>
            <person name="Derks M.F."/>
            <person name="Smit S."/>
            <person name="Salis L."/>
            <person name="Schijlen E."/>
            <person name="Bossers A."/>
            <person name="Mateman C."/>
            <person name="Pijl A.S."/>
            <person name="de Ridder D."/>
            <person name="Groenen M.A."/>
            <person name="Visser M.E."/>
            <person name="Megens H.J."/>
        </authorList>
    </citation>
    <scope>NUCLEOTIDE SEQUENCE [LARGE SCALE GENOMIC DNA]</scope>
    <source>
        <strain evidence="1">WM2013NL</strain>
        <tissue evidence="1">Head and thorax</tissue>
    </source>
</reference>
<protein>
    <submittedName>
        <fullName evidence="1">Uncharacterized protein</fullName>
    </submittedName>
</protein>
<sequence length="133" mass="15478">MDKVMLPEDCAKQWEILLLLIASEEKKIDRTNDNEIDTMNYFLKNEGVKHILLQWIRQMQTTYGKKISNCDTARKSDDVSLLWRQQGNEKFRMNLVEDSYKCYTKSVVYAHQNGTMYPLALANSPGPISMLPQ</sequence>
<dbReference type="AlphaFoldDB" id="A0A0L7LTC7"/>
<organism evidence="1 2">
    <name type="scientific">Operophtera brumata</name>
    <name type="common">Winter moth</name>
    <name type="synonym">Phalaena brumata</name>
    <dbReference type="NCBI Taxonomy" id="104452"/>
    <lineage>
        <taxon>Eukaryota</taxon>
        <taxon>Metazoa</taxon>
        <taxon>Ecdysozoa</taxon>
        <taxon>Arthropoda</taxon>
        <taxon>Hexapoda</taxon>
        <taxon>Insecta</taxon>
        <taxon>Pterygota</taxon>
        <taxon>Neoptera</taxon>
        <taxon>Endopterygota</taxon>
        <taxon>Lepidoptera</taxon>
        <taxon>Glossata</taxon>
        <taxon>Ditrysia</taxon>
        <taxon>Geometroidea</taxon>
        <taxon>Geometridae</taxon>
        <taxon>Larentiinae</taxon>
        <taxon>Operophtera</taxon>
    </lineage>
</organism>
<keyword evidence="2" id="KW-1185">Reference proteome</keyword>
<dbReference type="Proteomes" id="UP000037510">
    <property type="component" value="Unassembled WGS sequence"/>
</dbReference>
<gene>
    <name evidence="1" type="ORF">OBRU01_01856</name>
</gene>
<evidence type="ECO:0000313" key="2">
    <source>
        <dbReference type="Proteomes" id="UP000037510"/>
    </source>
</evidence>
<evidence type="ECO:0000313" key="1">
    <source>
        <dbReference type="EMBL" id="KOB78723.1"/>
    </source>
</evidence>
<accession>A0A0L7LTC7</accession>
<name>A0A0L7LTC7_OPEBR</name>
<proteinExistence type="predicted"/>